<dbReference type="PANTHER" id="PTHR22878:SF70">
    <property type="entry name" value="DYNEIN HEAVY CHAIN 2, AXONEMAL"/>
    <property type="match status" value="1"/>
</dbReference>
<dbReference type="GO" id="GO:0007018">
    <property type="term" value="P:microtubule-based movement"/>
    <property type="evidence" value="ECO:0007669"/>
    <property type="project" value="InterPro"/>
</dbReference>
<evidence type="ECO:0000313" key="3">
    <source>
        <dbReference type="EMBL" id="VUZ41260.1"/>
    </source>
</evidence>
<sequence>MSPIGDAFRNRLRMFPSLINCCTIDWFQVWPEDALEMVATTSLVDIELEDEVRSSI</sequence>
<evidence type="ECO:0000313" key="4">
    <source>
        <dbReference type="Proteomes" id="UP000321570"/>
    </source>
</evidence>
<evidence type="ECO:0000259" key="2">
    <source>
        <dbReference type="Pfam" id="PF12780"/>
    </source>
</evidence>
<dbReference type="EMBL" id="CABIJS010000055">
    <property type="protein sequence ID" value="VUZ41260.1"/>
    <property type="molecule type" value="Genomic_DNA"/>
</dbReference>
<dbReference type="AlphaFoldDB" id="A0A564Y213"/>
<evidence type="ECO:0000256" key="1">
    <source>
        <dbReference type="ARBA" id="ARBA00008887"/>
    </source>
</evidence>
<dbReference type="Gene3D" id="3.40.50.300">
    <property type="entry name" value="P-loop containing nucleotide triphosphate hydrolases"/>
    <property type="match status" value="1"/>
</dbReference>
<name>A0A564Y213_HYMDI</name>
<dbReference type="PANTHER" id="PTHR22878">
    <property type="entry name" value="DYNEIN HEAVY CHAIN 6, AXONEMAL-LIKE-RELATED"/>
    <property type="match status" value="1"/>
</dbReference>
<dbReference type="InterPro" id="IPR026983">
    <property type="entry name" value="DHC"/>
</dbReference>
<dbReference type="InterPro" id="IPR027417">
    <property type="entry name" value="P-loop_NTPase"/>
</dbReference>
<feature type="non-terminal residue" evidence="3">
    <location>
        <position position="56"/>
    </location>
</feature>
<comment type="similarity">
    <text evidence="1">Belongs to the dynein heavy chain family.</text>
</comment>
<dbReference type="GO" id="GO:0045505">
    <property type="term" value="F:dynein intermediate chain binding"/>
    <property type="evidence" value="ECO:0007669"/>
    <property type="project" value="InterPro"/>
</dbReference>
<dbReference type="GO" id="GO:0030286">
    <property type="term" value="C:dynein complex"/>
    <property type="evidence" value="ECO:0007669"/>
    <property type="project" value="InterPro"/>
</dbReference>
<proteinExistence type="inferred from homology"/>
<organism evidence="3 4">
    <name type="scientific">Hymenolepis diminuta</name>
    <name type="common">Rat tapeworm</name>
    <dbReference type="NCBI Taxonomy" id="6216"/>
    <lineage>
        <taxon>Eukaryota</taxon>
        <taxon>Metazoa</taxon>
        <taxon>Spiralia</taxon>
        <taxon>Lophotrochozoa</taxon>
        <taxon>Platyhelminthes</taxon>
        <taxon>Cestoda</taxon>
        <taxon>Eucestoda</taxon>
        <taxon>Cyclophyllidea</taxon>
        <taxon>Hymenolepididae</taxon>
        <taxon>Hymenolepis</taxon>
    </lineage>
</organism>
<gene>
    <name evidence="3" type="ORF">WMSIL1_LOCUS2217</name>
</gene>
<dbReference type="Pfam" id="PF12780">
    <property type="entry name" value="AAA_8"/>
    <property type="match status" value="1"/>
</dbReference>
<feature type="domain" description="Dynein heavy chain AAA module D4" evidence="2">
    <location>
        <begin position="1"/>
        <end position="55"/>
    </location>
</feature>
<keyword evidence="4" id="KW-1185">Reference proteome</keyword>
<accession>A0A564Y213</accession>
<dbReference type="Proteomes" id="UP000321570">
    <property type="component" value="Unassembled WGS sequence"/>
</dbReference>
<reference evidence="3 4" key="1">
    <citation type="submission" date="2019-07" db="EMBL/GenBank/DDBJ databases">
        <authorList>
            <person name="Jastrzebski P J."/>
            <person name="Paukszto L."/>
            <person name="Jastrzebski P J."/>
        </authorList>
    </citation>
    <scope>NUCLEOTIDE SEQUENCE [LARGE SCALE GENOMIC DNA]</scope>
    <source>
        <strain evidence="3 4">WMS-il1</strain>
    </source>
</reference>
<dbReference type="InterPro" id="IPR024317">
    <property type="entry name" value="Dynein_heavy_chain_D4_dom"/>
</dbReference>
<dbReference type="GO" id="GO:0051959">
    <property type="term" value="F:dynein light intermediate chain binding"/>
    <property type="evidence" value="ECO:0007669"/>
    <property type="project" value="InterPro"/>
</dbReference>
<protein>
    <recommendedName>
        <fullName evidence="2">Dynein heavy chain AAA module D4 domain-containing protein</fullName>
    </recommendedName>
</protein>